<evidence type="ECO:0000256" key="3">
    <source>
        <dbReference type="ARBA" id="ARBA00022722"/>
    </source>
</evidence>
<feature type="region of interest" description="Disordered" evidence="8">
    <location>
        <begin position="1712"/>
        <end position="1784"/>
    </location>
</feature>
<evidence type="ECO:0000256" key="4">
    <source>
        <dbReference type="ARBA" id="ARBA00022759"/>
    </source>
</evidence>
<evidence type="ECO:0000256" key="7">
    <source>
        <dbReference type="SAM" id="Coils"/>
    </source>
</evidence>
<dbReference type="GO" id="GO:0015074">
    <property type="term" value="P:DNA integration"/>
    <property type="evidence" value="ECO:0007669"/>
    <property type="project" value="InterPro"/>
</dbReference>
<feature type="compositionally biased region" description="Acidic residues" evidence="8">
    <location>
        <begin position="160"/>
        <end position="182"/>
    </location>
</feature>
<dbReference type="InterPro" id="IPR001584">
    <property type="entry name" value="Integrase_cat-core"/>
</dbReference>
<name>A0A812W847_9DINO</name>
<feature type="compositionally biased region" description="Basic and acidic residues" evidence="8">
    <location>
        <begin position="1759"/>
        <end position="1768"/>
    </location>
</feature>
<dbReference type="SUPFAM" id="SSF53098">
    <property type="entry name" value="Ribonuclease H-like"/>
    <property type="match status" value="1"/>
</dbReference>
<keyword evidence="6" id="KW-0695">RNA-directed DNA polymerase</keyword>
<feature type="compositionally biased region" description="Basic and acidic residues" evidence="8">
    <location>
        <begin position="796"/>
        <end position="815"/>
    </location>
</feature>
<keyword evidence="4" id="KW-0255">Endonuclease</keyword>
<evidence type="ECO:0000313" key="11">
    <source>
        <dbReference type="Proteomes" id="UP000601435"/>
    </source>
</evidence>
<keyword evidence="5" id="KW-0378">Hydrolase</keyword>
<accession>A0A812W847</accession>
<dbReference type="PROSITE" id="PS50994">
    <property type="entry name" value="INTEGRASE"/>
    <property type="match status" value="1"/>
</dbReference>
<keyword evidence="1" id="KW-0808">Transferase</keyword>
<dbReference type="InterPro" id="IPR036397">
    <property type="entry name" value="RNaseH_sf"/>
</dbReference>
<feature type="region of interest" description="Disordered" evidence="8">
    <location>
        <begin position="151"/>
        <end position="218"/>
    </location>
</feature>
<dbReference type="GO" id="GO:0003676">
    <property type="term" value="F:nucleic acid binding"/>
    <property type="evidence" value="ECO:0007669"/>
    <property type="project" value="InterPro"/>
</dbReference>
<dbReference type="Proteomes" id="UP000601435">
    <property type="component" value="Unassembled WGS sequence"/>
</dbReference>
<gene>
    <name evidence="10" type="ORF">SNEC2469_LOCUS18895</name>
</gene>
<evidence type="ECO:0000256" key="6">
    <source>
        <dbReference type="ARBA" id="ARBA00022918"/>
    </source>
</evidence>
<feature type="region of interest" description="Disordered" evidence="8">
    <location>
        <begin position="642"/>
        <end position="670"/>
    </location>
</feature>
<dbReference type="GO" id="GO:0004519">
    <property type="term" value="F:endonuclease activity"/>
    <property type="evidence" value="ECO:0007669"/>
    <property type="project" value="UniProtKB-KW"/>
</dbReference>
<feature type="region of interest" description="Disordered" evidence="8">
    <location>
        <begin position="902"/>
        <end position="1013"/>
    </location>
</feature>
<evidence type="ECO:0000256" key="2">
    <source>
        <dbReference type="ARBA" id="ARBA00022695"/>
    </source>
</evidence>
<feature type="compositionally biased region" description="Low complexity" evidence="8">
    <location>
        <begin position="1735"/>
        <end position="1746"/>
    </location>
</feature>
<feature type="domain" description="Integrase catalytic" evidence="9">
    <location>
        <begin position="1378"/>
        <end position="1545"/>
    </location>
</feature>
<reference evidence="10" key="1">
    <citation type="submission" date="2021-02" db="EMBL/GenBank/DDBJ databases">
        <authorList>
            <person name="Dougan E. K."/>
            <person name="Rhodes N."/>
            <person name="Thang M."/>
            <person name="Chan C."/>
        </authorList>
    </citation>
    <scope>NUCLEOTIDE SEQUENCE</scope>
</reference>
<dbReference type="GO" id="GO:0006508">
    <property type="term" value="P:proteolysis"/>
    <property type="evidence" value="ECO:0007669"/>
    <property type="project" value="InterPro"/>
</dbReference>
<evidence type="ECO:0000259" key="9">
    <source>
        <dbReference type="PROSITE" id="PS50994"/>
    </source>
</evidence>
<evidence type="ECO:0000256" key="5">
    <source>
        <dbReference type="ARBA" id="ARBA00022801"/>
    </source>
</evidence>
<feature type="region of interest" description="Disordered" evidence="8">
    <location>
        <begin position="399"/>
        <end position="441"/>
    </location>
</feature>
<comment type="caution">
    <text evidence="10">The sequence shown here is derived from an EMBL/GenBank/DDBJ whole genome shotgun (WGS) entry which is preliminary data.</text>
</comment>
<dbReference type="Gene3D" id="3.30.420.10">
    <property type="entry name" value="Ribonuclease H-like superfamily/Ribonuclease H"/>
    <property type="match status" value="1"/>
</dbReference>
<proteinExistence type="predicted"/>
<evidence type="ECO:0000256" key="8">
    <source>
        <dbReference type="SAM" id="MobiDB-lite"/>
    </source>
</evidence>
<dbReference type="InterPro" id="IPR001969">
    <property type="entry name" value="Aspartic_peptidase_AS"/>
</dbReference>
<organism evidence="10 11">
    <name type="scientific">Symbiodinium necroappetens</name>
    <dbReference type="NCBI Taxonomy" id="1628268"/>
    <lineage>
        <taxon>Eukaryota</taxon>
        <taxon>Sar</taxon>
        <taxon>Alveolata</taxon>
        <taxon>Dinophyceae</taxon>
        <taxon>Suessiales</taxon>
        <taxon>Symbiodiniaceae</taxon>
        <taxon>Symbiodinium</taxon>
    </lineage>
</organism>
<dbReference type="PROSITE" id="PS00141">
    <property type="entry name" value="ASP_PROTEASE"/>
    <property type="match status" value="1"/>
</dbReference>
<dbReference type="GO" id="GO:0003964">
    <property type="term" value="F:RNA-directed DNA polymerase activity"/>
    <property type="evidence" value="ECO:0007669"/>
    <property type="project" value="UniProtKB-KW"/>
</dbReference>
<feature type="coiled-coil region" evidence="7">
    <location>
        <begin position="1122"/>
        <end position="1153"/>
    </location>
</feature>
<keyword evidence="2" id="KW-0548">Nucleotidyltransferase</keyword>
<dbReference type="InterPro" id="IPR012337">
    <property type="entry name" value="RNaseH-like_sf"/>
</dbReference>
<evidence type="ECO:0000313" key="10">
    <source>
        <dbReference type="EMBL" id="CAE7663296.1"/>
    </source>
</evidence>
<protein>
    <recommendedName>
        <fullName evidence="9">Integrase catalytic domain-containing protein</fullName>
    </recommendedName>
</protein>
<keyword evidence="11" id="KW-1185">Reference proteome</keyword>
<feature type="non-terminal residue" evidence="10">
    <location>
        <position position="1"/>
    </location>
</feature>
<feature type="compositionally biased region" description="Polar residues" evidence="8">
    <location>
        <begin position="408"/>
        <end position="422"/>
    </location>
</feature>
<sequence length="1877" mass="210326">MAASTSQGGTGRDDKHFVPAWDGKPETFGHFVTEVKWTLSSSKREDRTLLAARIIRKALQSEHKTLVQLMYKLEPENFKTEASVNDLVKFLEESPLNRQPLPDAGAKIDKIHDDMLRALQRLLRERELTFADYDTTVEELKEFCGMAADESMYYGPPEGTDADEDGGGAEGFEEGPEEDDERDSFREGSRRGRSTRSSSRSSAGSPAKGYGKTKTKAEMRARGKDLLQRLMEKGLMPLAALDVIRGWMILEMSTSSEEERRVVKAATQNRLGYHEVKQALLAMYEDRGKGHSRPFAGGAKGAFYGELEDPGDEFDYGEAWWPDDQWGYYQYGDNGTGEDDWAEGPDHADEHIEEEIPEDETIALIQQEQREYEEQRRELELMMAENDRNRAEARRAVAQAAKDRGWTGTVQQKQYRPTSQYMQKGKGQGKPGKGKGSKGAKMAEEAHWVAGKKGSKGGRPGFSKGKGKPMTAWSYHLDMGDRVPSEFFSTSEGAPPKEGTALKDTEALVDTGATSTAGGSDAVQKLCAAIAAAHPGVKVDIHSVVRPYFRYGSGKWGRALFKVVLSLGGLSMEMLALPSEGVPVLLGMRELRKLKAVIGCESGRCLIAGKRVRLKQTPKGHLVIDAVKQIFGLKAPREPPLAPTLLKTSPTARTTSRHWVPKQYAPKSPTPYLQQPRKRVMFSSEPPEHQSYLLELDCDEVEAADFGEEQFACECEETEVTEAQYMGLNDDDLCYVNFGALHLCAFANDAMATSSSALTDEMKAEVKKAVREAIKETMAEGGGATRAKGAKSRGGVKTEYDATREMKGDDRDPRASMDAWPCRGRHRLANGGNRFGKWTECQVCGYRSKYVPAKDAPTEYTHVSLPMNITEALSRLRDEGRDPELLEAKDVKNMITIVAKEKRLMHGKAKSKSAPPAKYQPRPRRQLEPPELIDSQDEGFDRVDPPTDEEEKETTPRESGREESPEGPQVEQEATMKVESPQDEAASDPPTSQVRAASGTSTSAAEDSAEYEELEWMENEDDVSDELKESLLRAAEEFDVATILAALRPLNFWEVAARTAGSLGSACEHRGMRVCSKTLGAGYDLVKPGDLNRMIDELSVERPWKIWCTTSVVLDGPPPSSAAEAENLKKKKKNKVSRQLDNLNVLIERALKNSEGRTKVYIEMPARAVTTLSSKTVKYLKETIIKKLSGHVFHSTIDGCMVGMKDDRGHPMRKRWIVIHNDPEFHQQFHLHCDGSHEHADYNNLSEDEKRRVDTGMHPSQMVEKLARFWKGQYIREREKDEAPSVFAVMREMSQDPQLATPVEQEQEPTSKMKEQATGMLTRLHKAAGHPSNRALARLCRDRGLPNWVVNIALNLHCQACLETRRGEQLIVPHSLGTKPQPWQMIGMDVMELVFPQQRRKARYLLMIDLVMRFTAIEVLWEGAMSEAGTDPGEKLVQKFASSWLQHRPKPEWIMTDPQSSLSQGKFADFCGVVGCGMATTPGEAHWQNGAVESAVKSMKKTMKRLRNEDPTMSAELVGHLAAAAQNNVETVKGFTPVQWAYGSNPAAWGKTVDPLVVNRAQGERPGEFWDMQRWRERAEEMHRQELARETWTRLHNAAPRPVLDFQVGDWVCVWRSSTLKARRQKDTLNINPEPRFIGPGRVAMLEPPVQPESRVSVVWVLMGKSLWRCAPEQLRMASEQEVVTELLERGSVVTLPVQDVMRGLKRFVDATGPKPPEWEEGLPERPGDEGVPVPAGAGQRAQQPADWERTLENAADEWGDRVREQQQQRRTSMRSRSPNRQSVQEAVIRWQTLEKVNANRRLEGLPPLKRMPAEIKKQEVPDTWELGVEDRQLIRHHNVPRDHLFVPTEATGKRTTIWTAPDGGSGSFIDDFRKSR</sequence>
<feature type="compositionally biased region" description="Basic and acidic residues" evidence="8">
    <location>
        <begin position="953"/>
        <end position="964"/>
    </location>
</feature>
<dbReference type="OrthoDB" id="442693at2759"/>
<keyword evidence="3" id="KW-0540">Nuclease</keyword>
<evidence type="ECO:0000256" key="1">
    <source>
        <dbReference type="ARBA" id="ARBA00022679"/>
    </source>
</evidence>
<feature type="region of interest" description="Disordered" evidence="8">
    <location>
        <begin position="779"/>
        <end position="815"/>
    </location>
</feature>
<feature type="compositionally biased region" description="Low complexity" evidence="8">
    <location>
        <begin position="195"/>
        <end position="205"/>
    </location>
</feature>
<dbReference type="GO" id="GO:0004190">
    <property type="term" value="F:aspartic-type endopeptidase activity"/>
    <property type="evidence" value="ECO:0007669"/>
    <property type="project" value="InterPro"/>
</dbReference>
<keyword evidence="7" id="KW-0175">Coiled coil</keyword>
<dbReference type="EMBL" id="CAJNJA010032047">
    <property type="protein sequence ID" value="CAE7663296.1"/>
    <property type="molecule type" value="Genomic_DNA"/>
</dbReference>
<feature type="compositionally biased region" description="Polar residues" evidence="8">
    <location>
        <begin position="989"/>
        <end position="1005"/>
    </location>
</feature>